<evidence type="ECO:0000259" key="2">
    <source>
        <dbReference type="PROSITE" id="PS50146"/>
    </source>
</evidence>
<dbReference type="EMBL" id="JARPOI010000013">
    <property type="protein sequence ID" value="KAJ9164027.1"/>
    <property type="molecule type" value="Genomic_DNA"/>
</dbReference>
<evidence type="ECO:0000313" key="3">
    <source>
        <dbReference type="EMBL" id="KAJ9164027.1"/>
    </source>
</evidence>
<organism evidence="3 4">
    <name type="scientific">Hevea brasiliensis</name>
    <name type="common">Para rubber tree</name>
    <name type="synonym">Siphonia brasiliensis</name>
    <dbReference type="NCBI Taxonomy" id="3981"/>
    <lineage>
        <taxon>Eukaryota</taxon>
        <taxon>Viridiplantae</taxon>
        <taxon>Streptophyta</taxon>
        <taxon>Embryophyta</taxon>
        <taxon>Tracheophyta</taxon>
        <taxon>Spermatophyta</taxon>
        <taxon>Magnoliopsida</taxon>
        <taxon>eudicotyledons</taxon>
        <taxon>Gunneridae</taxon>
        <taxon>Pentapetalae</taxon>
        <taxon>rosids</taxon>
        <taxon>fabids</taxon>
        <taxon>Malpighiales</taxon>
        <taxon>Euphorbiaceae</taxon>
        <taxon>Crotonoideae</taxon>
        <taxon>Micrandreae</taxon>
        <taxon>Hevea</taxon>
    </lineage>
</organism>
<accession>A0ABQ9LDD3</accession>
<protein>
    <recommendedName>
        <fullName evidence="2">DAGKc domain-containing protein</fullName>
    </recommendedName>
</protein>
<dbReference type="InterPro" id="IPR016064">
    <property type="entry name" value="NAD/diacylglycerol_kinase_sf"/>
</dbReference>
<feature type="domain" description="DAGKc" evidence="2">
    <location>
        <begin position="170"/>
        <end position="382"/>
    </location>
</feature>
<dbReference type="Gene3D" id="3.40.50.10330">
    <property type="entry name" value="Probable inorganic polyphosphate/atp-NAD kinase, domain 1"/>
    <property type="match status" value="1"/>
</dbReference>
<dbReference type="InterPro" id="IPR017438">
    <property type="entry name" value="ATP-NAD_kinase_N"/>
</dbReference>
<feature type="region of interest" description="Disordered" evidence="1">
    <location>
        <begin position="1"/>
        <end position="22"/>
    </location>
</feature>
<dbReference type="Pfam" id="PF00781">
    <property type="entry name" value="DAGK_cat"/>
    <property type="match status" value="1"/>
</dbReference>
<evidence type="ECO:0000256" key="1">
    <source>
        <dbReference type="SAM" id="MobiDB-lite"/>
    </source>
</evidence>
<comment type="caution">
    <text evidence="3">The sequence shown here is derived from an EMBL/GenBank/DDBJ whole genome shotgun (WGS) entry which is preliminary data.</text>
</comment>
<feature type="region of interest" description="Disordered" evidence="1">
    <location>
        <begin position="263"/>
        <end position="298"/>
    </location>
</feature>
<evidence type="ECO:0000313" key="4">
    <source>
        <dbReference type="Proteomes" id="UP001174677"/>
    </source>
</evidence>
<gene>
    <name evidence="3" type="ORF">P3X46_023645</name>
</gene>
<dbReference type="InterPro" id="IPR001206">
    <property type="entry name" value="Diacylglycerol_kinase_cat_dom"/>
</dbReference>
<dbReference type="Proteomes" id="UP001174677">
    <property type="component" value="Chromosome 13"/>
</dbReference>
<dbReference type="PANTHER" id="PTHR12358">
    <property type="entry name" value="SPHINGOSINE KINASE"/>
    <property type="match status" value="1"/>
</dbReference>
<name>A0ABQ9LDD3_HEVBR</name>
<dbReference type="SUPFAM" id="SSF111331">
    <property type="entry name" value="NAD kinase/diacylglycerol kinase-like"/>
    <property type="match status" value="1"/>
</dbReference>
<reference evidence="3" key="1">
    <citation type="journal article" date="2023" name="Plant Biotechnol. J.">
        <title>Chromosome-level wild Hevea brasiliensis genome provides new tools for genomic-assisted breeding and valuable loci to elevate rubber yield.</title>
        <authorList>
            <person name="Cheng H."/>
            <person name="Song X."/>
            <person name="Hu Y."/>
            <person name="Wu T."/>
            <person name="Yang Q."/>
            <person name="An Z."/>
            <person name="Feng S."/>
            <person name="Deng Z."/>
            <person name="Wu W."/>
            <person name="Zeng X."/>
            <person name="Tu M."/>
            <person name="Wang X."/>
            <person name="Huang H."/>
        </authorList>
    </citation>
    <scope>NUCLEOTIDE SEQUENCE</scope>
    <source>
        <strain evidence="3">MT/VB/25A 57/8</strain>
    </source>
</reference>
<dbReference type="PANTHER" id="PTHR12358:SF6">
    <property type="entry name" value="CERAMIDE KINASE"/>
    <property type="match status" value="1"/>
</dbReference>
<dbReference type="Gene3D" id="2.60.200.40">
    <property type="match status" value="1"/>
</dbReference>
<dbReference type="SMART" id="SM00046">
    <property type="entry name" value="DAGKc"/>
    <property type="match status" value="1"/>
</dbReference>
<dbReference type="InterPro" id="IPR050187">
    <property type="entry name" value="Lipid_Phosphate_FormReg"/>
</dbReference>
<dbReference type="PROSITE" id="PS50146">
    <property type="entry name" value="DAGK"/>
    <property type="match status" value="1"/>
</dbReference>
<keyword evidence="4" id="KW-1185">Reference proteome</keyword>
<proteinExistence type="predicted"/>
<sequence>MEIRGDDEASISVGGDKSPLDNVEVEGGEASSVLRSTLFLDNVGEVVLTLDSDGLSWELLDSFETDESICLGIKFVPKVATEIKFFDVYGVEFVKYGFNHGSNHPNAGKYFLSRKSYDSEMYRFSVHGVQKSQTQPCLWVLTTYTFGHKDLRTCQLWVNRINASLKIEVERPKNLLVFVNPRSGKANGCRTWETVAPIFSRADVEAKVVVTERAGHAFDVMASLANKELNSYDGVIAVGGDGFFNEILNGFLLPRYRAPHPPSPSDFIHSDGSKGSALVPKSNETVPETAHKNEDNSPLISSSICNGSGLGDFRTEDGPSFTDQDLEFPRLKERFRFGIIPAGSTDAIVMCTTGIRDPITSALHIVLGKRVYLDIAQVVRWKTSSTSNVEPCVRYAASFAGYGFYGDVITESEKYRWMGPKRYDYAGTKVFLRHRSYEAEVAYMETEPEKTNSAAGKGHPLSRMRAVWGPEKSERAICRMNCGVCKTKPVYMSTRSPRATPYSRPEETRWRRCRGHFLSVGAAVISNRNERAPDGLVADAHLSDGFLHLLLIRDCPRALYLWHLTQLAKRGGKPLNFEFVEHHKTPAFTFTSFGNESVWNLDGELFPAHQLSAQVFQGLISLFASGPEV</sequence>